<evidence type="ECO:0000313" key="1">
    <source>
        <dbReference type="EMBL" id="KAJ7989273.1"/>
    </source>
</evidence>
<organism evidence="1 2">
    <name type="scientific">Dallia pectoralis</name>
    <name type="common">Alaska blackfish</name>
    <dbReference type="NCBI Taxonomy" id="75939"/>
    <lineage>
        <taxon>Eukaryota</taxon>
        <taxon>Metazoa</taxon>
        <taxon>Chordata</taxon>
        <taxon>Craniata</taxon>
        <taxon>Vertebrata</taxon>
        <taxon>Euteleostomi</taxon>
        <taxon>Actinopterygii</taxon>
        <taxon>Neopterygii</taxon>
        <taxon>Teleostei</taxon>
        <taxon>Protacanthopterygii</taxon>
        <taxon>Esociformes</taxon>
        <taxon>Umbridae</taxon>
        <taxon>Dallia</taxon>
    </lineage>
</organism>
<evidence type="ECO:0000313" key="2">
    <source>
        <dbReference type="Proteomes" id="UP001157502"/>
    </source>
</evidence>
<proteinExistence type="predicted"/>
<gene>
    <name evidence="1" type="ORF">DPEC_G00317770</name>
</gene>
<comment type="caution">
    <text evidence="1">The sequence shown here is derived from an EMBL/GenBank/DDBJ whole genome shotgun (WGS) entry which is preliminary data.</text>
</comment>
<keyword evidence="2" id="KW-1185">Reference proteome</keyword>
<name>A0ACC2FCW9_DALPE</name>
<reference evidence="1" key="1">
    <citation type="submission" date="2021-05" db="EMBL/GenBank/DDBJ databases">
        <authorList>
            <person name="Pan Q."/>
            <person name="Jouanno E."/>
            <person name="Zahm M."/>
            <person name="Klopp C."/>
            <person name="Cabau C."/>
            <person name="Louis A."/>
            <person name="Berthelot C."/>
            <person name="Parey E."/>
            <person name="Roest Crollius H."/>
            <person name="Montfort J."/>
            <person name="Robinson-Rechavi M."/>
            <person name="Bouchez O."/>
            <person name="Lampietro C."/>
            <person name="Lopez Roques C."/>
            <person name="Donnadieu C."/>
            <person name="Postlethwait J."/>
            <person name="Bobe J."/>
            <person name="Dillon D."/>
            <person name="Chandos A."/>
            <person name="von Hippel F."/>
            <person name="Guiguen Y."/>
        </authorList>
    </citation>
    <scope>NUCLEOTIDE SEQUENCE</scope>
    <source>
        <strain evidence="1">YG-Jan2019</strain>
    </source>
</reference>
<sequence length="263" mass="29267">MMSTRRQQHSGNPDDSLVRSCPGSLDKLAFKYMDMCKVVSSTESESDVSPLWSDTSTMGCVSSAESCRPLRKTLTCSHKPIGRYLHHSTSVDPYDGSSEDSDESMCGPGRVRQSNCRHWGRTQKRPVHHPAVNLQEVIRSGGLSPGPTELHLVDVQMRSMSDSERWTCNNLDSPLPWNHLRWEGPVAETPPDVAAETSARAVQMPGRCSESPAPLSLFKRKLSLPGVEIVEAETLQEFSHRKRQCYTKMETAGSSPDNRLLTR</sequence>
<dbReference type="Proteomes" id="UP001157502">
    <property type="component" value="Chromosome 30"/>
</dbReference>
<accession>A0ACC2FCW9</accession>
<protein>
    <submittedName>
        <fullName evidence="1">Uncharacterized protein</fullName>
    </submittedName>
</protein>
<dbReference type="EMBL" id="CM055757">
    <property type="protein sequence ID" value="KAJ7989273.1"/>
    <property type="molecule type" value="Genomic_DNA"/>
</dbReference>